<dbReference type="InterPro" id="IPR050844">
    <property type="entry name" value="Coatomer_complex_subunit"/>
</dbReference>
<dbReference type="Gene3D" id="1.25.40.470">
    <property type="match status" value="2"/>
</dbReference>
<accession>A0AAD5UCI9</accession>
<dbReference type="Pfam" id="PF00400">
    <property type="entry name" value="WD40"/>
    <property type="match status" value="7"/>
</dbReference>
<evidence type="ECO:0000256" key="13">
    <source>
        <dbReference type="ARBA" id="ARBA00025536"/>
    </source>
</evidence>
<feature type="repeat" description="WD" evidence="15">
    <location>
        <begin position="138"/>
        <end position="180"/>
    </location>
</feature>
<evidence type="ECO:0000313" key="20">
    <source>
        <dbReference type="Proteomes" id="UP001210925"/>
    </source>
</evidence>
<dbReference type="InterPro" id="IPR006692">
    <property type="entry name" value="Beta-prop_COPA/B_2nd"/>
</dbReference>
<dbReference type="Proteomes" id="UP001210925">
    <property type="component" value="Unassembled WGS sequence"/>
</dbReference>
<evidence type="ECO:0000256" key="2">
    <source>
        <dbReference type="ARBA" id="ARBA00004347"/>
    </source>
</evidence>
<feature type="domain" description="COPA/B second beta-propeller" evidence="17">
    <location>
        <begin position="319"/>
        <end position="573"/>
    </location>
</feature>
<dbReference type="InterPro" id="IPR020472">
    <property type="entry name" value="WD40_PAC1"/>
</dbReference>
<dbReference type="GO" id="GO:0006890">
    <property type="term" value="P:retrograde vesicle-mediated transport, Golgi to endoplasmic reticulum"/>
    <property type="evidence" value="ECO:0007669"/>
    <property type="project" value="TreeGrafter"/>
</dbReference>
<comment type="subcellular location">
    <subcellularLocation>
        <location evidence="2">Cytoplasmic vesicle</location>
        <location evidence="2">COPI-coated vesicle membrane</location>
        <topology evidence="2">Peripheral membrane protein</topology>
        <orientation evidence="2">Cytoplasmic side</orientation>
    </subcellularLocation>
    <subcellularLocation>
        <location evidence="1">Golgi apparatus membrane</location>
        <topology evidence="1">Peripheral membrane protein</topology>
        <orientation evidence="1">Cytoplasmic side</orientation>
    </subcellularLocation>
</comment>
<feature type="repeat" description="WD" evidence="15">
    <location>
        <begin position="181"/>
        <end position="224"/>
    </location>
</feature>
<dbReference type="CDD" id="cd00200">
    <property type="entry name" value="WD40"/>
    <property type="match status" value="1"/>
</dbReference>
<feature type="repeat" description="WD" evidence="15">
    <location>
        <begin position="225"/>
        <end position="266"/>
    </location>
</feature>
<dbReference type="SUPFAM" id="SSF50978">
    <property type="entry name" value="WD40 repeat-like"/>
    <property type="match status" value="4"/>
</dbReference>
<dbReference type="GO" id="GO:0006891">
    <property type="term" value="P:intra-Golgi vesicle-mediated transport"/>
    <property type="evidence" value="ECO:0007669"/>
    <property type="project" value="TreeGrafter"/>
</dbReference>
<feature type="domain" description="COPA/B TPR" evidence="18">
    <location>
        <begin position="1367"/>
        <end position="1394"/>
    </location>
</feature>
<dbReference type="GO" id="GO:0006888">
    <property type="term" value="P:endoplasmic reticulum to Golgi vesicle-mediated transport"/>
    <property type="evidence" value="ECO:0007669"/>
    <property type="project" value="TreeGrafter"/>
</dbReference>
<comment type="similarity">
    <text evidence="3">Belongs to the WD repeat COPB2 family.</text>
</comment>
<dbReference type="FunFam" id="2.130.10.10:FF:000016">
    <property type="entry name" value="Coatomer alpha subunit, putative"/>
    <property type="match status" value="1"/>
</dbReference>
<organism evidence="19 20">
    <name type="scientific">Boothiomyces macroporosus</name>
    <dbReference type="NCBI Taxonomy" id="261099"/>
    <lineage>
        <taxon>Eukaryota</taxon>
        <taxon>Fungi</taxon>
        <taxon>Fungi incertae sedis</taxon>
        <taxon>Chytridiomycota</taxon>
        <taxon>Chytridiomycota incertae sedis</taxon>
        <taxon>Chytridiomycetes</taxon>
        <taxon>Rhizophydiales</taxon>
        <taxon>Terramycetaceae</taxon>
        <taxon>Boothiomyces</taxon>
    </lineage>
</organism>
<evidence type="ECO:0000256" key="8">
    <source>
        <dbReference type="ARBA" id="ARBA00022892"/>
    </source>
</evidence>
<evidence type="ECO:0000256" key="5">
    <source>
        <dbReference type="ARBA" id="ARBA00022490"/>
    </source>
</evidence>
<dbReference type="InterPro" id="IPR001680">
    <property type="entry name" value="WD40_rpt"/>
</dbReference>
<evidence type="ECO:0000256" key="14">
    <source>
        <dbReference type="ARBA" id="ARBA00032920"/>
    </source>
</evidence>
<evidence type="ECO:0000256" key="7">
    <source>
        <dbReference type="ARBA" id="ARBA00022737"/>
    </source>
</evidence>
<dbReference type="Pfam" id="PF23953">
    <property type="entry name" value="TPR_COPA_B"/>
    <property type="match status" value="3"/>
</dbReference>
<dbReference type="Gene3D" id="2.130.10.10">
    <property type="entry name" value="YVTN repeat-like/Quinoprotein amine dehydrogenase"/>
    <property type="match status" value="2"/>
</dbReference>
<evidence type="ECO:0000259" key="18">
    <source>
        <dbReference type="Pfam" id="PF23953"/>
    </source>
</evidence>
<dbReference type="GO" id="GO:0006886">
    <property type="term" value="P:intracellular protein transport"/>
    <property type="evidence" value="ECO:0007669"/>
    <property type="project" value="InterPro"/>
</dbReference>
<dbReference type="PROSITE" id="PS50294">
    <property type="entry name" value="WD_REPEATS_REGION"/>
    <property type="match status" value="6"/>
</dbReference>
<feature type="repeat" description="WD" evidence="15">
    <location>
        <begin position="875"/>
        <end position="916"/>
    </location>
</feature>
<feature type="repeat" description="WD" evidence="15">
    <location>
        <begin position="95"/>
        <end position="127"/>
    </location>
</feature>
<comment type="caution">
    <text evidence="19">The sequence shown here is derived from an EMBL/GenBank/DDBJ whole genome shotgun (WGS) entry which is preliminary data.</text>
</comment>
<dbReference type="FunFam" id="1.25.40.470:FF:000001">
    <property type="entry name" value="Coatomer subunit beta"/>
    <property type="match status" value="1"/>
</dbReference>
<feature type="repeat" description="WD" evidence="15">
    <location>
        <begin position="831"/>
        <end position="874"/>
    </location>
</feature>
<dbReference type="FunFam" id="2.130.10.10:FF:000008">
    <property type="entry name" value="Coatomer subunit beta"/>
    <property type="match status" value="1"/>
</dbReference>
<keyword evidence="12" id="KW-0968">Cytoplasmic vesicle</keyword>
<name>A0AAD5UCI9_9FUNG</name>
<keyword evidence="5" id="KW-0963">Cytoplasm</keyword>
<keyword evidence="9" id="KW-0653">Protein transport</keyword>
<comment type="function">
    <text evidence="13">The coatomer is a cytosolic protein complex that binds to dilysine motifs and reversibly associates with Golgi non-clathrin-coated vesicles, which further mediate biosynthetic protein transport from the ER, via the Golgi up to the trans Golgi network. Coatomer complex is required for budding from Golgi membranes, and is essential for the retrograde Golgi-to-ER transport of dilysine-tagged proteins.</text>
</comment>
<dbReference type="GO" id="GO:0000139">
    <property type="term" value="C:Golgi membrane"/>
    <property type="evidence" value="ECO:0007669"/>
    <property type="project" value="UniProtKB-SubCell"/>
</dbReference>
<proteinExistence type="inferred from homology"/>
<dbReference type="PANTHER" id="PTHR19876">
    <property type="entry name" value="COATOMER"/>
    <property type="match status" value="1"/>
</dbReference>
<dbReference type="PANTHER" id="PTHR19876:SF2">
    <property type="entry name" value="COATOMER SUBUNIT BETA"/>
    <property type="match status" value="1"/>
</dbReference>
<evidence type="ECO:0000256" key="10">
    <source>
        <dbReference type="ARBA" id="ARBA00023034"/>
    </source>
</evidence>
<feature type="repeat" description="WD" evidence="15">
    <location>
        <begin position="11"/>
        <end position="52"/>
    </location>
</feature>
<evidence type="ECO:0000256" key="3">
    <source>
        <dbReference type="ARBA" id="ARBA00010844"/>
    </source>
</evidence>
<dbReference type="EMBL" id="JADGKB010000090">
    <property type="protein sequence ID" value="KAJ3254213.1"/>
    <property type="molecule type" value="Genomic_DNA"/>
</dbReference>
<sequence>MPLRLDIQRKFSNKSERVKEVDFHPTEPWLLTAEYNGNLNIWNYETNSLVKTFEVCDLPLRAAKFIARKSWVVTGSDDFHVKVYNYNTHEKITSFEAHFDFIRSIAVHHTLPLLLTASDDLLIKLWDWEKGWKNIRTFEGHSHYVMQVVFNPKDSNTFASASMDRTVKVWNLGSPVANYTLEGHKKGVNCVDYYDGADKPYLVSGADDKLIKVWDYQNKTCVQTLEGHTHNVIRVCYHPSLPIIVTGSEDGTIRMWHSNTYRLENTLNYGMEKVWCMACLKGSNDMAFGYDDGTVTIKLGKEEPSVSMDSSGKIIWAKQNEIKLANIQQLEDHVFVDGEKIVLPVKELGSCEIFPQSLKHSPNGRFVVVCGDGEYIIYTALAWRNKSFGQALECVWANDSNQYAIRESTSKIKLYKSFKEVTSVSIRPSYAAEGIFGGSLLGVKSSSFVVFYDWETGAVARRIDVACNNVRNYVTITTNEGFYILKFNRATFQNLAETQAAGDEGYEEAFEFITEVSENVVTGTWVGDCFVYTNANNRLNYLVGGQPSTISHFDSPVYIIGYAAKDSRVFLCDKHMNFMSYSLPVSLIEYQTAVLRGDSAAAQQLLPSIPKEHRNKLARFLEAQGLKSDALAISTDPEHRFELAMQLQELEIAYHIATELDHEHKWKSLGDFALSQWNFGLALEAWKKASDLESVMLIYQTSGNEAGLKELAQTAESKGETNIAFSCYLLVGDVKSCLRLLVNTNRIPEAAFFARTYCPSKVTEVVSKWKATLEQQGKKKAAEALADPKAYPNLFPDYEYGVQTERTSSSTSMDRTVKVWNLGSPVANYTLEGHKKGVNCVDYYDGADKPYLVSGADDKLIKVWDYQNKTCVQTLEGHTHNVIRVCYHPSLPIIVTGSEDGTIRMWHSNTYRLENTLNYGMEKVWCMACLKGSNDMAFGYDDGTVTIKLGKEEPSVSMDSSGKIIWAKQNEIKLANIQQLEDHVFVDGEKIVLPVKELGSCEIFPQSLKHSPNGRFVVVCGDGEYIIYTALAWRNKSFGQALECVWANDSNQYAIRESTSKIKLYKSFKEVTSVSIRPSYAAEGIFGGSLLGVKSSSFVVFYDWETGAVARRIDVACNNVRNYVTITTNEGFYILKFNRATFQNLAETQAAGDEGYEEAFEFITEVSENVVTGTWVGDCFVYTNANNRLNYLVGGQPSTISHFDSPVYIIGYAAKDSRVFLCDKHMNFMSYSLPVSLIEYQTAVLRGDSAAAQQLLPSIPKEHRNKLARFLEAQGLKSDALAISTDPEHRFELAMQLQELEIAYHIATELDHEHKWKSLGDFALSQWNFGLALEAWKKASDLESVMLIYQTSGNEAGLKELAQTAVNTNRIPEAAFFARTYCPSKVTEVVSKWKATLEQQGKKKAAEALADPKAYPNLFPDYEYGVQVEQILENKRLNGLPPAVSYLNQVVFDNIDLVSEVKNGQNLEELFGKVSLSPSRVASPIRPPSPVKQTKPEGKPIVNQHLRPKGIEMEEELISDNNSHLSLEVNTTGTGSIRGEVSDFADFEDTANGKVIDEIDDAELDAMLA</sequence>
<reference evidence="19" key="1">
    <citation type="submission" date="2020-05" db="EMBL/GenBank/DDBJ databases">
        <title>Phylogenomic resolution of chytrid fungi.</title>
        <authorList>
            <person name="Stajich J.E."/>
            <person name="Amses K."/>
            <person name="Simmons R."/>
            <person name="Seto K."/>
            <person name="Myers J."/>
            <person name="Bonds A."/>
            <person name="Quandt C.A."/>
            <person name="Barry K."/>
            <person name="Liu P."/>
            <person name="Grigoriev I."/>
            <person name="Longcore J.E."/>
            <person name="James T.Y."/>
        </authorList>
    </citation>
    <scope>NUCLEOTIDE SEQUENCE</scope>
    <source>
        <strain evidence="19">PLAUS21</strain>
    </source>
</reference>
<dbReference type="InterPro" id="IPR015943">
    <property type="entry name" value="WD40/YVTN_repeat-like_dom_sf"/>
</dbReference>
<evidence type="ECO:0000256" key="15">
    <source>
        <dbReference type="PROSITE-ProRule" id="PRU00221"/>
    </source>
</evidence>
<keyword evidence="8" id="KW-0931">ER-Golgi transport</keyword>
<dbReference type="PRINTS" id="PR00320">
    <property type="entry name" value="GPROTEINBRPT"/>
</dbReference>
<dbReference type="CDD" id="cd22947">
    <property type="entry name" value="Coatomer_WDAD_beta-like"/>
    <property type="match status" value="2"/>
</dbReference>
<evidence type="ECO:0000256" key="16">
    <source>
        <dbReference type="SAM" id="MobiDB-lite"/>
    </source>
</evidence>
<evidence type="ECO:0000259" key="17">
    <source>
        <dbReference type="Pfam" id="PF04053"/>
    </source>
</evidence>
<evidence type="ECO:0000256" key="1">
    <source>
        <dbReference type="ARBA" id="ARBA00004255"/>
    </source>
</evidence>
<evidence type="ECO:0000256" key="9">
    <source>
        <dbReference type="ARBA" id="ARBA00022927"/>
    </source>
</evidence>
<dbReference type="Pfam" id="PF04053">
    <property type="entry name" value="B-prop_COPA_B_2nd"/>
    <property type="match status" value="2"/>
</dbReference>
<dbReference type="SMART" id="SM00320">
    <property type="entry name" value="WD40"/>
    <property type="match status" value="10"/>
</dbReference>
<keyword evidence="4" id="KW-0813">Transport</keyword>
<dbReference type="InterPro" id="IPR056176">
    <property type="entry name" value="TPR_COPA_B"/>
</dbReference>
<keyword evidence="10" id="KW-0333">Golgi apparatus</keyword>
<feature type="domain" description="COPA/B TPR" evidence="18">
    <location>
        <begin position="1240"/>
        <end position="1366"/>
    </location>
</feature>
<evidence type="ECO:0000256" key="11">
    <source>
        <dbReference type="ARBA" id="ARBA00023136"/>
    </source>
</evidence>
<evidence type="ECO:0000313" key="19">
    <source>
        <dbReference type="EMBL" id="KAJ3254213.1"/>
    </source>
</evidence>
<gene>
    <name evidence="19" type="primary">COPB2</name>
    <name evidence="19" type="ORF">HK103_007458</name>
</gene>
<feature type="region of interest" description="Disordered" evidence="16">
    <location>
        <begin position="1479"/>
        <end position="1501"/>
    </location>
</feature>
<feature type="domain" description="COPA/B TPR" evidence="18">
    <location>
        <begin position="590"/>
        <end position="770"/>
    </location>
</feature>
<dbReference type="PROSITE" id="PS50082">
    <property type="entry name" value="WD_REPEATS_2"/>
    <property type="match status" value="7"/>
</dbReference>
<keyword evidence="7" id="KW-0677">Repeat</keyword>
<evidence type="ECO:0000256" key="6">
    <source>
        <dbReference type="ARBA" id="ARBA00022574"/>
    </source>
</evidence>
<protein>
    <recommendedName>
        <fullName evidence="14">Beta'-coat protein</fullName>
    </recommendedName>
</protein>
<keyword evidence="11" id="KW-0472">Membrane</keyword>
<dbReference type="InterPro" id="IPR036322">
    <property type="entry name" value="WD40_repeat_dom_sf"/>
</dbReference>
<dbReference type="GO" id="GO:0005198">
    <property type="term" value="F:structural molecule activity"/>
    <property type="evidence" value="ECO:0007669"/>
    <property type="project" value="InterPro"/>
</dbReference>
<evidence type="ECO:0000256" key="4">
    <source>
        <dbReference type="ARBA" id="ARBA00022448"/>
    </source>
</evidence>
<evidence type="ECO:0000256" key="12">
    <source>
        <dbReference type="ARBA" id="ARBA00023329"/>
    </source>
</evidence>
<keyword evidence="6 15" id="KW-0853">WD repeat</keyword>
<keyword evidence="20" id="KW-1185">Reference proteome</keyword>
<dbReference type="GO" id="GO:0030126">
    <property type="term" value="C:COPI vesicle coat"/>
    <property type="evidence" value="ECO:0007669"/>
    <property type="project" value="TreeGrafter"/>
</dbReference>
<feature type="domain" description="COPA/B second beta-propeller" evidence="17">
    <location>
        <begin position="969"/>
        <end position="1223"/>
    </location>
</feature>